<evidence type="ECO:0000313" key="5">
    <source>
        <dbReference type="EMBL" id="CAD7260119.1"/>
    </source>
</evidence>
<protein>
    <recommendedName>
        <fullName evidence="4">BTB domain-containing protein</fullName>
    </recommendedName>
</protein>
<name>A0A7R9FZG1_TIMSH</name>
<evidence type="ECO:0000256" key="3">
    <source>
        <dbReference type="ARBA" id="ARBA00023203"/>
    </source>
</evidence>
<dbReference type="PANTHER" id="PTHR24412">
    <property type="entry name" value="KELCH PROTEIN"/>
    <property type="match status" value="1"/>
</dbReference>
<dbReference type="PANTHER" id="PTHR24412:SF451">
    <property type="entry name" value="KELCH-LIKE PROTEIN 20"/>
    <property type="match status" value="1"/>
</dbReference>
<accession>A0A7R9FZG1</accession>
<dbReference type="InterPro" id="IPR011333">
    <property type="entry name" value="SKP1/BTB/POZ_sf"/>
</dbReference>
<dbReference type="SMART" id="SM00225">
    <property type="entry name" value="BTB"/>
    <property type="match status" value="1"/>
</dbReference>
<evidence type="ECO:0000259" key="4">
    <source>
        <dbReference type="PROSITE" id="PS50097"/>
    </source>
</evidence>
<dbReference type="EMBL" id="OC001525">
    <property type="protein sequence ID" value="CAD7260119.1"/>
    <property type="molecule type" value="Genomic_DNA"/>
</dbReference>
<dbReference type="SUPFAM" id="SSF54695">
    <property type="entry name" value="POZ domain"/>
    <property type="match status" value="1"/>
</dbReference>
<keyword evidence="2" id="KW-0677">Repeat</keyword>
<sequence>MNDLDMKVDMVPLTDKITISAVWMPSLYPPYTYEPIARLCSLSQRVETEESESMAWHPDSTALIEIVITADPMRLYMIKYIDSVWGWSSPPLRLHLVHPRSRMGEMVIGERPPSPARLPHTSEKHPRVTLGELNVLRRHRELCDVVLNVGSRKIFAHRVILSACSPYFRAMFTGELAESRQTEVTIRDIDEVAMDLLIDFCYTSHIVVEEANVQTLLPAGTAYRFVARVGTFGLMFVAGSGNLE</sequence>
<dbReference type="InterPro" id="IPR000210">
    <property type="entry name" value="BTB/POZ_dom"/>
</dbReference>
<dbReference type="PROSITE" id="PS50097">
    <property type="entry name" value="BTB"/>
    <property type="match status" value="1"/>
</dbReference>
<evidence type="ECO:0000256" key="2">
    <source>
        <dbReference type="ARBA" id="ARBA00022737"/>
    </source>
</evidence>
<proteinExistence type="predicted"/>
<organism evidence="5">
    <name type="scientific">Timema shepardi</name>
    <name type="common">Walking stick</name>
    <dbReference type="NCBI Taxonomy" id="629360"/>
    <lineage>
        <taxon>Eukaryota</taxon>
        <taxon>Metazoa</taxon>
        <taxon>Ecdysozoa</taxon>
        <taxon>Arthropoda</taxon>
        <taxon>Hexapoda</taxon>
        <taxon>Insecta</taxon>
        <taxon>Pterygota</taxon>
        <taxon>Neoptera</taxon>
        <taxon>Polyneoptera</taxon>
        <taxon>Phasmatodea</taxon>
        <taxon>Timematodea</taxon>
        <taxon>Timematoidea</taxon>
        <taxon>Timematidae</taxon>
        <taxon>Timema</taxon>
    </lineage>
</organism>
<feature type="domain" description="BTB" evidence="4">
    <location>
        <begin position="143"/>
        <end position="210"/>
    </location>
</feature>
<dbReference type="FunFam" id="3.30.710.10:FF:000001">
    <property type="entry name" value="Kelch-like family member 20"/>
    <property type="match status" value="1"/>
</dbReference>
<dbReference type="Pfam" id="PF00651">
    <property type="entry name" value="BTB"/>
    <property type="match status" value="1"/>
</dbReference>
<dbReference type="AlphaFoldDB" id="A0A7R9FZG1"/>
<evidence type="ECO:0000256" key="1">
    <source>
        <dbReference type="ARBA" id="ARBA00022441"/>
    </source>
</evidence>
<reference evidence="5" key="1">
    <citation type="submission" date="2020-11" db="EMBL/GenBank/DDBJ databases">
        <authorList>
            <person name="Tran Van P."/>
        </authorList>
    </citation>
    <scope>NUCLEOTIDE SEQUENCE</scope>
</reference>
<gene>
    <name evidence="5" type="ORF">TSIB3V08_LOCUS4306</name>
</gene>
<dbReference type="Gene3D" id="3.30.710.10">
    <property type="entry name" value="Potassium Channel Kv1.1, Chain A"/>
    <property type="match status" value="1"/>
</dbReference>
<keyword evidence="1" id="KW-0880">Kelch repeat</keyword>
<keyword evidence="3" id="KW-0009">Actin-binding</keyword>